<name>A0A4R4E2E0_9BACT</name>
<keyword evidence="2" id="KW-1185">Reference proteome</keyword>
<evidence type="ECO:0000313" key="2">
    <source>
        <dbReference type="Proteomes" id="UP000295164"/>
    </source>
</evidence>
<dbReference type="OrthoDB" id="678885at2"/>
<dbReference type="RefSeq" id="WP_131851568.1">
    <property type="nucleotide sequence ID" value="NZ_SKFH01000009.1"/>
</dbReference>
<accession>A0A4R4E2E0</accession>
<proteinExistence type="predicted"/>
<gene>
    <name evidence="1" type="ORF">E0486_07665</name>
</gene>
<protein>
    <submittedName>
        <fullName evidence="1">Uncharacterized protein</fullName>
    </submittedName>
</protein>
<organism evidence="1 2">
    <name type="scientific">Flaviaesturariibacter aridisoli</name>
    <dbReference type="NCBI Taxonomy" id="2545761"/>
    <lineage>
        <taxon>Bacteria</taxon>
        <taxon>Pseudomonadati</taxon>
        <taxon>Bacteroidota</taxon>
        <taxon>Chitinophagia</taxon>
        <taxon>Chitinophagales</taxon>
        <taxon>Chitinophagaceae</taxon>
        <taxon>Flaviaestuariibacter</taxon>
    </lineage>
</organism>
<sequence>MLLSDFIGLSAEEKMVILMHDGTVVARRRHAGGQYFLFQLDHFYAEVVYGSDDDDPAEFRCFTGTASLAPYLEAISLDEILR</sequence>
<dbReference type="AlphaFoldDB" id="A0A4R4E2E0"/>
<comment type="caution">
    <text evidence="1">The sequence shown here is derived from an EMBL/GenBank/DDBJ whole genome shotgun (WGS) entry which is preliminary data.</text>
</comment>
<dbReference type="Proteomes" id="UP000295164">
    <property type="component" value="Unassembled WGS sequence"/>
</dbReference>
<reference evidence="1 2" key="1">
    <citation type="submission" date="2019-03" db="EMBL/GenBank/DDBJ databases">
        <authorList>
            <person name="Kim M.K.M."/>
        </authorList>
    </citation>
    <scope>NUCLEOTIDE SEQUENCE [LARGE SCALE GENOMIC DNA]</scope>
    <source>
        <strain evidence="1 2">17J68-15</strain>
    </source>
</reference>
<dbReference type="EMBL" id="SKFH01000009">
    <property type="protein sequence ID" value="TCZ72933.1"/>
    <property type="molecule type" value="Genomic_DNA"/>
</dbReference>
<evidence type="ECO:0000313" key="1">
    <source>
        <dbReference type="EMBL" id="TCZ72933.1"/>
    </source>
</evidence>